<accession>A0A915CNV1</accession>
<proteinExistence type="predicted"/>
<organism evidence="1 2">
    <name type="scientific">Ditylenchus dipsaci</name>
    <dbReference type="NCBI Taxonomy" id="166011"/>
    <lineage>
        <taxon>Eukaryota</taxon>
        <taxon>Metazoa</taxon>
        <taxon>Ecdysozoa</taxon>
        <taxon>Nematoda</taxon>
        <taxon>Chromadorea</taxon>
        <taxon>Rhabditida</taxon>
        <taxon>Tylenchina</taxon>
        <taxon>Tylenchomorpha</taxon>
        <taxon>Sphaerularioidea</taxon>
        <taxon>Anguinidae</taxon>
        <taxon>Anguininae</taxon>
        <taxon>Ditylenchus</taxon>
    </lineage>
</organism>
<reference evidence="2" key="1">
    <citation type="submission" date="2022-11" db="UniProtKB">
        <authorList>
            <consortium name="WormBaseParasite"/>
        </authorList>
    </citation>
    <scope>IDENTIFICATION</scope>
</reference>
<sequence>MRFFCQCFRLSSLLVSRLYLLRCLLTFINLLTNNYEKEKRLGLFPGVVIPGAYDEEDVDDSEFMKLIGKELGDESFEKYF</sequence>
<evidence type="ECO:0000313" key="1">
    <source>
        <dbReference type="Proteomes" id="UP000887574"/>
    </source>
</evidence>
<name>A0A915CNV1_9BILA</name>
<dbReference type="AlphaFoldDB" id="A0A915CNV1"/>
<evidence type="ECO:0000313" key="2">
    <source>
        <dbReference type="WBParaSite" id="jg10617"/>
    </source>
</evidence>
<keyword evidence="1" id="KW-1185">Reference proteome</keyword>
<dbReference type="Proteomes" id="UP000887574">
    <property type="component" value="Unplaced"/>
</dbReference>
<protein>
    <submittedName>
        <fullName evidence="2">Uncharacterized protein</fullName>
    </submittedName>
</protein>
<dbReference type="WBParaSite" id="jg10617">
    <property type="protein sequence ID" value="jg10617"/>
    <property type="gene ID" value="jg10617"/>
</dbReference>